<name>A0AAV2BVL9_9ARAC</name>
<evidence type="ECO:0000313" key="1">
    <source>
        <dbReference type="EMBL" id="CAL1300341.1"/>
    </source>
</evidence>
<comment type="caution">
    <text evidence="1">The sequence shown here is derived from an EMBL/GenBank/DDBJ whole genome shotgun (WGS) entry which is preliminary data.</text>
</comment>
<proteinExistence type="predicted"/>
<protein>
    <submittedName>
        <fullName evidence="1">Uncharacterized protein</fullName>
    </submittedName>
</protein>
<evidence type="ECO:0000313" key="2">
    <source>
        <dbReference type="Proteomes" id="UP001497382"/>
    </source>
</evidence>
<organism evidence="1 2">
    <name type="scientific">Larinioides sclopetarius</name>
    <dbReference type="NCBI Taxonomy" id="280406"/>
    <lineage>
        <taxon>Eukaryota</taxon>
        <taxon>Metazoa</taxon>
        <taxon>Ecdysozoa</taxon>
        <taxon>Arthropoda</taxon>
        <taxon>Chelicerata</taxon>
        <taxon>Arachnida</taxon>
        <taxon>Araneae</taxon>
        <taxon>Araneomorphae</taxon>
        <taxon>Entelegynae</taxon>
        <taxon>Araneoidea</taxon>
        <taxon>Araneidae</taxon>
        <taxon>Larinioides</taxon>
    </lineage>
</organism>
<dbReference type="Proteomes" id="UP001497382">
    <property type="component" value="Unassembled WGS sequence"/>
</dbReference>
<feature type="non-terminal residue" evidence="1">
    <location>
        <position position="1"/>
    </location>
</feature>
<reference evidence="1 2" key="1">
    <citation type="submission" date="2024-04" db="EMBL/GenBank/DDBJ databases">
        <authorList>
            <person name="Rising A."/>
            <person name="Reimegard J."/>
            <person name="Sonavane S."/>
            <person name="Akerstrom W."/>
            <person name="Nylinder S."/>
            <person name="Hedman E."/>
            <person name="Kallberg Y."/>
        </authorList>
    </citation>
    <scope>NUCLEOTIDE SEQUENCE [LARGE SCALE GENOMIC DNA]</scope>
</reference>
<gene>
    <name evidence="1" type="ORF">LARSCL_LOCUS21892</name>
</gene>
<feature type="non-terminal residue" evidence="1">
    <location>
        <position position="79"/>
    </location>
</feature>
<dbReference type="EMBL" id="CAXIEN010000550">
    <property type="protein sequence ID" value="CAL1300341.1"/>
    <property type="molecule type" value="Genomic_DNA"/>
</dbReference>
<keyword evidence="2" id="KW-1185">Reference proteome</keyword>
<dbReference type="AlphaFoldDB" id="A0AAV2BVL9"/>
<accession>A0AAV2BVL9</accession>
<sequence length="79" mass="9004">PGHNGHLQHLLLPFSTCGASSPRVGHLRVSERRVPARCHHASRRHKACRWRVVVLPFEFPRCSNNPHSGRGRSRILQND</sequence>